<dbReference type="Proteomes" id="UP000829560">
    <property type="component" value="Chromosome"/>
</dbReference>
<organism evidence="1 2">
    <name type="scientific">Psychrobacter raelei</name>
    <dbReference type="NCBI Taxonomy" id="2565531"/>
    <lineage>
        <taxon>Bacteria</taxon>
        <taxon>Pseudomonadati</taxon>
        <taxon>Pseudomonadota</taxon>
        <taxon>Gammaproteobacteria</taxon>
        <taxon>Moraxellales</taxon>
        <taxon>Moraxellaceae</taxon>
        <taxon>Psychrobacter</taxon>
    </lineage>
</organism>
<protein>
    <submittedName>
        <fullName evidence="1">Uncharacterized protein</fullName>
    </submittedName>
</protein>
<dbReference type="KEGG" id="prae:MN210_08190"/>
<sequence>MLVSSHIIERNQDRMLERQEAQFDATNSAKQAAESIDFDPIDERIAAHSTTQMRLAALQVAFMLAGIMSEVDFEDQELLPSELLDSLILEVFVEDPEDDDDEIDPTVKTVLSAHIADAMSTLGVDEDLINDVFDSDIDIADAAIETASEVILENMPADDELDDFISIFAYGDEATYDAMMKEEDEGMYDAARKPLRPGKKTTRKVNGKTISYRAVKAVRDGKIKVVNKRIRGKVRLSAAQKAALKKARRKSTTGSAVRKRMMSFAKGLQRNIYNIDPQKARNMRRGLKASHYRRSVGM</sequence>
<dbReference type="RefSeq" id="WP_338412806.1">
    <property type="nucleotide sequence ID" value="NZ_CP093310.2"/>
</dbReference>
<name>A0AAT9PGI1_9GAMM</name>
<evidence type="ECO:0000313" key="1">
    <source>
        <dbReference type="EMBL" id="UNK06463.2"/>
    </source>
</evidence>
<dbReference type="EMBL" id="CP093310">
    <property type="protein sequence ID" value="UNK06463.2"/>
    <property type="molecule type" value="Genomic_DNA"/>
</dbReference>
<keyword evidence="2" id="KW-1185">Reference proteome</keyword>
<accession>A0AAT9PGI1</accession>
<proteinExistence type="predicted"/>
<dbReference type="AlphaFoldDB" id="A0AAT9PGI1"/>
<gene>
    <name evidence="1" type="ORF">MN210_08190</name>
</gene>
<evidence type="ECO:0000313" key="2">
    <source>
        <dbReference type="Proteomes" id="UP000829560"/>
    </source>
</evidence>
<reference evidence="1" key="1">
    <citation type="submission" date="2024-03" db="EMBL/GenBank/DDBJ databases">
        <title>Psychrobacter raelis sp. nov. isolated from a dog with peritonitis.</title>
        <authorList>
            <person name="Schiavone A."/>
            <person name="Manzulli V."/>
            <person name="Camarda A."/>
            <person name="Cafiero M.A."/>
            <person name="Vasco I."/>
            <person name="Marino L."/>
            <person name="Pennuzzi G."/>
            <person name="Serrecchia L."/>
            <person name="Galante D."/>
            <person name="Pugliese N."/>
        </authorList>
    </citation>
    <scope>NUCLEOTIDE SEQUENCE</scope>
    <source>
        <strain evidence="1">PraFG1</strain>
    </source>
</reference>